<evidence type="ECO:0000313" key="2">
    <source>
        <dbReference type="Proteomes" id="UP001610335"/>
    </source>
</evidence>
<evidence type="ECO:0000313" key="1">
    <source>
        <dbReference type="EMBL" id="KAL2831412.1"/>
    </source>
</evidence>
<dbReference type="EMBL" id="JBFXLS010000009">
    <property type="protein sequence ID" value="KAL2831412.1"/>
    <property type="molecule type" value="Genomic_DNA"/>
</dbReference>
<proteinExistence type="predicted"/>
<gene>
    <name evidence="1" type="ORF">BDW59DRAFT_157840</name>
</gene>
<dbReference type="Proteomes" id="UP001610335">
    <property type="component" value="Unassembled WGS sequence"/>
</dbReference>
<reference evidence="1 2" key="1">
    <citation type="submission" date="2024-07" db="EMBL/GenBank/DDBJ databases">
        <title>Section-level genome sequencing and comparative genomics of Aspergillus sections Usti and Cavernicolus.</title>
        <authorList>
            <consortium name="Lawrence Berkeley National Laboratory"/>
            <person name="Nybo J.L."/>
            <person name="Vesth T.C."/>
            <person name="Theobald S."/>
            <person name="Frisvad J.C."/>
            <person name="Larsen T.O."/>
            <person name="Kjaerboelling I."/>
            <person name="Rothschild-Mancinelli K."/>
            <person name="Lyhne E.K."/>
            <person name="Kogle M.E."/>
            <person name="Barry K."/>
            <person name="Clum A."/>
            <person name="Na H."/>
            <person name="Ledsgaard L."/>
            <person name="Lin J."/>
            <person name="Lipzen A."/>
            <person name="Kuo A."/>
            <person name="Riley R."/>
            <person name="Mondo S."/>
            <person name="LaButti K."/>
            <person name="Haridas S."/>
            <person name="Pangalinan J."/>
            <person name="Salamov A.A."/>
            <person name="Simmons B.A."/>
            <person name="Magnuson J.K."/>
            <person name="Chen J."/>
            <person name="Drula E."/>
            <person name="Henrissat B."/>
            <person name="Wiebenga A."/>
            <person name="Lubbers R.J."/>
            <person name="Gomes A.C."/>
            <person name="Makela M.R."/>
            <person name="Stajich J."/>
            <person name="Grigoriev I.V."/>
            <person name="Mortensen U.H."/>
            <person name="De vries R.P."/>
            <person name="Baker S.E."/>
            <person name="Andersen M.R."/>
        </authorList>
    </citation>
    <scope>NUCLEOTIDE SEQUENCE [LARGE SCALE GENOMIC DNA]</scope>
    <source>
        <strain evidence="1 2">CBS 600.67</strain>
    </source>
</reference>
<dbReference type="InterPro" id="IPR053037">
    <property type="entry name" value="Pericyclase_pydY-like"/>
</dbReference>
<sequence>MAVPQEMAIATLAGQFVPNKALSDDADSSLALQGVPWLLRKGISLASPKFIISHLTDDNGNAVVNINVSGIGGSGVTEQRILNWEPVSAKNPLYGKTETRSRLYRTTLDKSPSHSDEDYAFLSANTTKDGTASSWAEDPASEHLHIVIANEEAGWTMEQVWGFEEIDGKRYHTRRSVVRKGGLVERGRLVYNYSA</sequence>
<dbReference type="PANTHER" id="PTHR38115:SF1">
    <property type="entry name" value="LIPOCALIN-LIKE DOMAIN-CONTAINING PROTEIN"/>
    <property type="match status" value="1"/>
</dbReference>
<accession>A0ABR4IUG9</accession>
<keyword evidence="2" id="KW-1185">Reference proteome</keyword>
<comment type="caution">
    <text evidence="1">The sequence shown here is derived from an EMBL/GenBank/DDBJ whole genome shotgun (WGS) entry which is preliminary data.</text>
</comment>
<protein>
    <submittedName>
        <fullName evidence="1">Uncharacterized protein</fullName>
    </submittedName>
</protein>
<organism evidence="1 2">
    <name type="scientific">Aspergillus cavernicola</name>
    <dbReference type="NCBI Taxonomy" id="176166"/>
    <lineage>
        <taxon>Eukaryota</taxon>
        <taxon>Fungi</taxon>
        <taxon>Dikarya</taxon>
        <taxon>Ascomycota</taxon>
        <taxon>Pezizomycotina</taxon>
        <taxon>Eurotiomycetes</taxon>
        <taxon>Eurotiomycetidae</taxon>
        <taxon>Eurotiales</taxon>
        <taxon>Aspergillaceae</taxon>
        <taxon>Aspergillus</taxon>
        <taxon>Aspergillus subgen. Nidulantes</taxon>
    </lineage>
</organism>
<name>A0ABR4IUG9_9EURO</name>
<dbReference type="PANTHER" id="PTHR38115">
    <property type="entry name" value="LIPOCALIN-LIKE DOMAIN-CONTAINING PROTEIN"/>
    <property type="match status" value="1"/>
</dbReference>